<evidence type="ECO:0000313" key="1">
    <source>
        <dbReference type="EMBL" id="RKD86467.1"/>
    </source>
</evidence>
<dbReference type="AlphaFoldDB" id="A0A419VWD0"/>
<dbReference type="RefSeq" id="WP_120275163.1">
    <property type="nucleotide sequence ID" value="NZ_RAPN01000004.1"/>
</dbReference>
<organism evidence="1 2">
    <name type="scientific">Mangrovibacterium diazotrophicum</name>
    <dbReference type="NCBI Taxonomy" id="1261403"/>
    <lineage>
        <taxon>Bacteria</taxon>
        <taxon>Pseudomonadati</taxon>
        <taxon>Bacteroidota</taxon>
        <taxon>Bacteroidia</taxon>
        <taxon>Marinilabiliales</taxon>
        <taxon>Prolixibacteraceae</taxon>
        <taxon>Mangrovibacterium</taxon>
    </lineage>
</organism>
<accession>A0A419VWD0</accession>
<keyword evidence="2" id="KW-1185">Reference proteome</keyword>
<proteinExistence type="predicted"/>
<protein>
    <submittedName>
        <fullName evidence="1">Uncharacterized protein</fullName>
    </submittedName>
</protein>
<dbReference type="EMBL" id="RAPN01000004">
    <property type="protein sequence ID" value="RKD86467.1"/>
    <property type="molecule type" value="Genomic_DNA"/>
</dbReference>
<gene>
    <name evidence="1" type="ORF">BC643_4160</name>
</gene>
<dbReference type="Proteomes" id="UP000283387">
    <property type="component" value="Unassembled WGS sequence"/>
</dbReference>
<evidence type="ECO:0000313" key="2">
    <source>
        <dbReference type="Proteomes" id="UP000283387"/>
    </source>
</evidence>
<reference evidence="1 2" key="1">
    <citation type="submission" date="2018-09" db="EMBL/GenBank/DDBJ databases">
        <title>Genomic Encyclopedia of Archaeal and Bacterial Type Strains, Phase II (KMG-II): from individual species to whole genera.</title>
        <authorList>
            <person name="Goeker M."/>
        </authorList>
    </citation>
    <scope>NUCLEOTIDE SEQUENCE [LARGE SCALE GENOMIC DNA]</scope>
    <source>
        <strain evidence="1 2">DSM 27148</strain>
    </source>
</reference>
<name>A0A419VWD0_9BACT</name>
<comment type="caution">
    <text evidence="1">The sequence shown here is derived from an EMBL/GenBank/DDBJ whole genome shotgun (WGS) entry which is preliminary data.</text>
</comment>
<sequence>MENILKSKTGLKILFLTIATAIGIKLYGDYRKIAALETSFREQTEQERAIHSRFPNPVSHSRFSQQPYCGSGYVFDVRPQ</sequence>